<keyword evidence="1" id="KW-0378">Hydrolase</keyword>
<accession>A0ACB5UH99</accession>
<reference evidence="1" key="1">
    <citation type="submission" date="2023-09" db="EMBL/GenBank/DDBJ databases">
        <title>Vallitalea sediminicola and Vallitalea maricola sp. nov., anaerobic bacteria isolated from marine sediment.</title>
        <authorList>
            <person name="Hirano S."/>
            <person name="Maeda A."/>
            <person name="Terahara T."/>
            <person name="Mori K."/>
            <person name="Hamada M."/>
            <person name="Matsumoto R."/>
            <person name="Kobayashi T."/>
        </authorList>
    </citation>
    <scope>NUCLEOTIDE SEQUENCE</scope>
    <source>
        <strain evidence="1">AN17-2</strain>
    </source>
</reference>
<evidence type="ECO:0000313" key="1">
    <source>
        <dbReference type="EMBL" id="GMQ61934.1"/>
    </source>
</evidence>
<gene>
    <name evidence="1" type="ORF">AN2V17_11640</name>
</gene>
<dbReference type="Proteomes" id="UP001374599">
    <property type="component" value="Unassembled WGS sequence"/>
</dbReference>
<sequence>MDKVFDQSLLAGAIDEALIKINKNVKQCGNRFPESSSHNNQYELHDNRNDWTQSFWSGLIWLAYEWTSDERYKALGQKHTLSFKKRLENNWGMDTHDIGFLYSLSCVADYKVTGSVIGKETALKAADRLLERYKEKGGFIQAWGPIDDPKMYRLIIDCYMNLPLLFWAYETTGDEKYLVVAKNHAYTAKQVLMREDSSTYHTYYFDPLTGEPLRGVTAQGYGDDSCWARGQAWAIYGFALCYHYLKDDVFIEAYKQVTDYYKDHLPEDKVPYWDLCFTKGEEERDTSAATIAICGILEMDKYIHGDSRQKTYKELAKTSMASLIRHYTTFNTSANGLLFEGVYSKPDHVGVNEMVIWGDYFFIEGLMRMTKDWQMYW</sequence>
<evidence type="ECO:0000313" key="2">
    <source>
        <dbReference type="Proteomes" id="UP001374599"/>
    </source>
</evidence>
<organism evidence="1 2">
    <name type="scientific">Vallitalea maricola</name>
    <dbReference type="NCBI Taxonomy" id="3074433"/>
    <lineage>
        <taxon>Bacteria</taxon>
        <taxon>Bacillati</taxon>
        <taxon>Bacillota</taxon>
        <taxon>Clostridia</taxon>
        <taxon>Lachnospirales</taxon>
        <taxon>Vallitaleaceae</taxon>
        <taxon>Vallitalea</taxon>
    </lineage>
</organism>
<name>A0ACB5UH99_9FIRM</name>
<proteinExistence type="predicted"/>
<comment type="caution">
    <text evidence="1">The sequence shown here is derived from an EMBL/GenBank/DDBJ whole genome shotgun (WGS) entry which is preliminary data.</text>
</comment>
<protein>
    <submittedName>
        <fullName evidence="1">Glycoside hydrolase family 88 protein</fullName>
    </submittedName>
</protein>
<keyword evidence="2" id="KW-1185">Reference proteome</keyword>
<dbReference type="EMBL" id="BTPU01000018">
    <property type="protein sequence ID" value="GMQ61934.1"/>
    <property type="molecule type" value="Genomic_DNA"/>
</dbReference>